<comment type="subcellular location">
    <subcellularLocation>
        <location evidence="1">Cell envelope</location>
    </subcellularLocation>
    <subcellularLocation>
        <location evidence="2">Cell outer membrane</location>
    </subcellularLocation>
    <subcellularLocation>
        <location evidence="3">Secreted</location>
    </subcellularLocation>
</comment>
<reference evidence="9" key="2">
    <citation type="submission" date="2020-09" db="EMBL/GenBank/DDBJ databases">
        <authorList>
            <person name="Sun Q."/>
            <person name="Ohkuma M."/>
        </authorList>
    </citation>
    <scope>NUCLEOTIDE SEQUENCE</scope>
    <source>
        <strain evidence="9">JCM 4391</strain>
    </source>
</reference>
<gene>
    <name evidence="9" type="ORF">GCM10010274_43980</name>
</gene>
<evidence type="ECO:0000256" key="4">
    <source>
        <dbReference type="ARBA" id="ARBA00022525"/>
    </source>
</evidence>
<dbReference type="SUPFAM" id="SSF51126">
    <property type="entry name" value="Pectin lyase-like"/>
    <property type="match status" value="1"/>
</dbReference>
<accession>A0A918I042</accession>
<evidence type="ECO:0000256" key="5">
    <source>
        <dbReference type="ARBA" id="ARBA00022729"/>
    </source>
</evidence>
<evidence type="ECO:0000256" key="2">
    <source>
        <dbReference type="ARBA" id="ARBA00004442"/>
    </source>
</evidence>
<dbReference type="GO" id="GO:0005576">
    <property type="term" value="C:extracellular region"/>
    <property type="evidence" value="ECO:0007669"/>
    <property type="project" value="UniProtKB-SubCell"/>
</dbReference>
<keyword evidence="4" id="KW-0964">Secreted</keyword>
<evidence type="ECO:0000256" key="3">
    <source>
        <dbReference type="ARBA" id="ARBA00004613"/>
    </source>
</evidence>
<name>A0A918I042_9ACTN</name>
<evidence type="ECO:0000313" key="9">
    <source>
        <dbReference type="EMBL" id="GGU50458.1"/>
    </source>
</evidence>
<organism evidence="9 10">
    <name type="scientific">Streptomyces lavendofoliae</name>
    <dbReference type="NCBI Taxonomy" id="67314"/>
    <lineage>
        <taxon>Bacteria</taxon>
        <taxon>Bacillati</taxon>
        <taxon>Actinomycetota</taxon>
        <taxon>Actinomycetes</taxon>
        <taxon>Kitasatosporales</taxon>
        <taxon>Streptomycetaceae</taxon>
        <taxon>Streptomyces</taxon>
    </lineage>
</organism>
<feature type="signal peptide" evidence="8">
    <location>
        <begin position="1"/>
        <end position="20"/>
    </location>
</feature>
<dbReference type="AlphaFoldDB" id="A0A918I042"/>
<keyword evidence="10" id="KW-1185">Reference proteome</keyword>
<dbReference type="Proteomes" id="UP000636661">
    <property type="component" value="Unassembled WGS sequence"/>
</dbReference>
<dbReference type="RefSeq" id="WP_189552650.1">
    <property type="nucleotide sequence ID" value="NZ_BMTP01000011.1"/>
</dbReference>
<dbReference type="Gene3D" id="2.160.20.20">
    <property type="match status" value="1"/>
</dbReference>
<evidence type="ECO:0000313" key="10">
    <source>
        <dbReference type="Proteomes" id="UP000636661"/>
    </source>
</evidence>
<reference evidence="9" key="1">
    <citation type="journal article" date="2014" name="Int. J. Syst. Evol. Microbiol.">
        <title>Complete genome sequence of Corynebacterium casei LMG S-19264T (=DSM 44701T), isolated from a smear-ripened cheese.</title>
        <authorList>
            <consortium name="US DOE Joint Genome Institute (JGI-PGF)"/>
            <person name="Walter F."/>
            <person name="Albersmeier A."/>
            <person name="Kalinowski J."/>
            <person name="Ruckert C."/>
        </authorList>
    </citation>
    <scope>NUCLEOTIDE SEQUENCE</scope>
    <source>
        <strain evidence="9">JCM 4391</strain>
    </source>
</reference>
<feature type="chain" id="PRO_5037986609" evidence="8">
    <location>
        <begin position="21"/>
        <end position="377"/>
    </location>
</feature>
<keyword evidence="7" id="KW-0998">Cell outer membrane</keyword>
<protein>
    <submittedName>
        <fullName evidence="9">Uncharacterized protein</fullName>
    </submittedName>
</protein>
<keyword evidence="5 8" id="KW-0732">Signal</keyword>
<dbReference type="InterPro" id="IPR003368">
    <property type="entry name" value="POMP_repeat"/>
</dbReference>
<proteinExistence type="predicted"/>
<keyword evidence="6" id="KW-0472">Membrane</keyword>
<dbReference type="InterPro" id="IPR006626">
    <property type="entry name" value="PbH1"/>
</dbReference>
<comment type="caution">
    <text evidence="9">The sequence shown here is derived from an EMBL/GenBank/DDBJ whole genome shotgun (WGS) entry which is preliminary data.</text>
</comment>
<evidence type="ECO:0000256" key="8">
    <source>
        <dbReference type="SAM" id="SignalP"/>
    </source>
</evidence>
<dbReference type="GO" id="GO:0009279">
    <property type="term" value="C:cell outer membrane"/>
    <property type="evidence" value="ECO:0007669"/>
    <property type="project" value="UniProtKB-SubCell"/>
</dbReference>
<dbReference type="SMART" id="SM00710">
    <property type="entry name" value="PbH1"/>
    <property type="match status" value="4"/>
</dbReference>
<dbReference type="EMBL" id="BMTP01000011">
    <property type="protein sequence ID" value="GGU50458.1"/>
    <property type="molecule type" value="Genomic_DNA"/>
</dbReference>
<evidence type="ECO:0000256" key="1">
    <source>
        <dbReference type="ARBA" id="ARBA00004196"/>
    </source>
</evidence>
<dbReference type="InterPro" id="IPR012332">
    <property type="entry name" value="Autotransporter_pectin_lyase_C"/>
</dbReference>
<dbReference type="InterPro" id="IPR011050">
    <property type="entry name" value="Pectin_lyase_fold/virulence"/>
</dbReference>
<dbReference type="Pfam" id="PF02415">
    <property type="entry name" value="Chlam_PMP"/>
    <property type="match status" value="1"/>
</dbReference>
<sequence>MAGVLLVSAMPSGAAPASGAAPTPVVKEVPCETKALLSAASRVKGEKPHLLKLAAKCTYTLTTAKTMQPGLLVKGKDLTIEGNGATIRWAGAAGKMFIGIFEGARVTMQDLTVSGGKEGGIWVGTLGGGGSKDKYPHLTLRNVHVTGNTSSSEGAGIYVYYGTLIAHDSRIDHNTSRSGGNACGAGVGISRRGHVVLSGTTTVTANTSYGEYLPNGRHDIYRGGLGGGICIHRGSLTMKDTATVTGNTAKPGTPPNPALDKIGETGLGGGIYNQGGTVFLEDQASITGNTAHKGGGIYNTSITFPGSPTGSGTDFNPNGGTHTGTVTLSGQAAVTGNTAYQGGGIYNDGSVKTTGSAKVENNTPSNCAGPAVTGCTG</sequence>
<evidence type="ECO:0000256" key="7">
    <source>
        <dbReference type="ARBA" id="ARBA00023237"/>
    </source>
</evidence>
<evidence type="ECO:0000256" key="6">
    <source>
        <dbReference type="ARBA" id="ARBA00023136"/>
    </source>
</evidence>